<feature type="region of interest" description="Disordered" evidence="4">
    <location>
        <begin position="1"/>
        <end position="25"/>
    </location>
</feature>
<evidence type="ECO:0000259" key="5">
    <source>
        <dbReference type="Pfam" id="PF03358"/>
    </source>
</evidence>
<organism evidence="6 7">
    <name type="scientific">Symbiochloris irregularis</name>
    <dbReference type="NCBI Taxonomy" id="706552"/>
    <lineage>
        <taxon>Eukaryota</taxon>
        <taxon>Viridiplantae</taxon>
        <taxon>Chlorophyta</taxon>
        <taxon>core chlorophytes</taxon>
        <taxon>Trebouxiophyceae</taxon>
        <taxon>Trebouxiales</taxon>
        <taxon>Trebouxiaceae</taxon>
        <taxon>Symbiochloris</taxon>
    </lineage>
</organism>
<feature type="domain" description="NADPH-dependent FMN reductase-like" evidence="5">
    <location>
        <begin position="14"/>
        <end position="143"/>
    </location>
</feature>
<dbReference type="InterPro" id="IPR005025">
    <property type="entry name" value="FMN_Rdtase-like_dom"/>
</dbReference>
<name>A0AAW1NRY5_9CHLO</name>
<dbReference type="EMBL" id="JALJOQ010000154">
    <property type="protein sequence ID" value="KAK9793184.1"/>
    <property type="molecule type" value="Genomic_DNA"/>
</dbReference>
<evidence type="ECO:0000256" key="2">
    <source>
        <dbReference type="ARBA" id="ARBA00047678"/>
    </source>
</evidence>
<accession>A0AAW1NRY5</accession>
<comment type="catalytic activity">
    <reaction evidence="3">
        <text>a quinone + NADPH + H(+) = a quinol + NADP(+)</text>
        <dbReference type="Rhea" id="RHEA:46164"/>
        <dbReference type="ChEBI" id="CHEBI:15378"/>
        <dbReference type="ChEBI" id="CHEBI:24646"/>
        <dbReference type="ChEBI" id="CHEBI:57783"/>
        <dbReference type="ChEBI" id="CHEBI:58349"/>
        <dbReference type="ChEBI" id="CHEBI:132124"/>
        <dbReference type="EC" id="1.6.5.2"/>
    </reaction>
</comment>
<comment type="catalytic activity">
    <reaction evidence="2">
        <text>a quinone + NADH + H(+) = a quinol + NAD(+)</text>
        <dbReference type="Rhea" id="RHEA:46160"/>
        <dbReference type="ChEBI" id="CHEBI:15378"/>
        <dbReference type="ChEBI" id="CHEBI:24646"/>
        <dbReference type="ChEBI" id="CHEBI:57540"/>
        <dbReference type="ChEBI" id="CHEBI:57945"/>
        <dbReference type="ChEBI" id="CHEBI:132124"/>
        <dbReference type="EC" id="1.6.5.2"/>
    </reaction>
</comment>
<dbReference type="InterPro" id="IPR029039">
    <property type="entry name" value="Flavoprotein-like_sf"/>
</dbReference>
<dbReference type="Proteomes" id="UP001465755">
    <property type="component" value="Unassembled WGS sequence"/>
</dbReference>
<dbReference type="AlphaFoldDB" id="A0AAW1NRY5"/>
<comment type="caution">
    <text evidence="6">The sequence shown here is derived from an EMBL/GenBank/DDBJ whole genome shotgun (WGS) entry which is preliminary data.</text>
</comment>
<reference evidence="6 7" key="1">
    <citation type="journal article" date="2024" name="Nat. Commun.">
        <title>Phylogenomics reveals the evolutionary origins of lichenization in chlorophyte algae.</title>
        <authorList>
            <person name="Puginier C."/>
            <person name="Libourel C."/>
            <person name="Otte J."/>
            <person name="Skaloud P."/>
            <person name="Haon M."/>
            <person name="Grisel S."/>
            <person name="Petersen M."/>
            <person name="Berrin J.G."/>
            <person name="Delaux P.M."/>
            <person name="Dal Grande F."/>
            <person name="Keller J."/>
        </authorList>
    </citation>
    <scope>NUCLEOTIDE SEQUENCE [LARGE SCALE GENOMIC DNA]</scope>
    <source>
        <strain evidence="6 7">SAG 2036</strain>
    </source>
</reference>
<dbReference type="SUPFAM" id="SSF52218">
    <property type="entry name" value="Flavoproteins"/>
    <property type="match status" value="1"/>
</dbReference>
<evidence type="ECO:0000313" key="6">
    <source>
        <dbReference type="EMBL" id="KAK9793184.1"/>
    </source>
</evidence>
<dbReference type="GO" id="GO:0010181">
    <property type="term" value="F:FMN binding"/>
    <property type="evidence" value="ECO:0007669"/>
    <property type="project" value="TreeGrafter"/>
</dbReference>
<dbReference type="Pfam" id="PF03358">
    <property type="entry name" value="FMN_red"/>
    <property type="match status" value="1"/>
</dbReference>
<dbReference type="Gene3D" id="3.40.50.360">
    <property type="match status" value="1"/>
</dbReference>
<gene>
    <name evidence="6" type="ORF">WJX73_008688</name>
</gene>
<dbReference type="EC" id="1.6.5.2" evidence="1"/>
<keyword evidence="7" id="KW-1185">Reference proteome</keyword>
<proteinExistence type="predicted"/>
<dbReference type="InterPro" id="IPR050712">
    <property type="entry name" value="NAD(P)H-dep_reductase"/>
</dbReference>
<evidence type="ECO:0000256" key="4">
    <source>
        <dbReference type="SAM" id="MobiDB-lite"/>
    </source>
</evidence>
<feature type="compositionally biased region" description="Polar residues" evidence="4">
    <location>
        <begin position="1"/>
        <end position="13"/>
    </location>
</feature>
<evidence type="ECO:0000256" key="3">
    <source>
        <dbReference type="ARBA" id="ARBA00048983"/>
    </source>
</evidence>
<dbReference type="PANTHER" id="PTHR30543:SF21">
    <property type="entry name" value="NAD(P)H-DEPENDENT FMN REDUCTASE LOT6"/>
    <property type="match status" value="1"/>
</dbReference>
<protein>
    <recommendedName>
        <fullName evidence="1">NAD(P)H dehydrogenase (quinone)</fullName>
        <ecNumber evidence="1">1.6.5.2</ecNumber>
    </recommendedName>
</protein>
<dbReference type="GO" id="GO:0003955">
    <property type="term" value="F:NAD(P)H dehydrogenase (quinone) activity"/>
    <property type="evidence" value="ECO:0007669"/>
    <property type="project" value="UniProtKB-EC"/>
</dbReference>
<evidence type="ECO:0000256" key="1">
    <source>
        <dbReference type="ARBA" id="ARBA00012648"/>
    </source>
</evidence>
<evidence type="ECO:0000313" key="7">
    <source>
        <dbReference type="Proteomes" id="UP001465755"/>
    </source>
</evidence>
<sequence length="163" mass="17661">MTDYSPDTISPTTPRVGVIAGSTRPGANSEALTQWVHELCVSRNTCDYELISLRDWNLPLLDEPGVPAHTGPTLPHTKAWSNKVSSFQGFVFVTPQYNWGYPAPLKNALDYLFKEWNGKPALVVTFGGRGGGKCAAQLKEGTFALFGAMLCCQPLIRDSIGSG</sequence>
<dbReference type="PANTHER" id="PTHR30543">
    <property type="entry name" value="CHROMATE REDUCTASE"/>
    <property type="match status" value="1"/>
</dbReference>
<dbReference type="GO" id="GO:0005829">
    <property type="term" value="C:cytosol"/>
    <property type="evidence" value="ECO:0007669"/>
    <property type="project" value="TreeGrafter"/>
</dbReference>